<sequence length="92" mass="10306">MRTLGDAVAHFRLVCACAEAAGRNEDLDGILEHGKQSPRWPRRAGKSRPALGILFFEFNKSTFWIQFYRARPCPQQTALEPKDGLPRSCAAC</sequence>
<evidence type="ECO:0000313" key="2">
    <source>
        <dbReference type="Proteomes" id="UP000003704"/>
    </source>
</evidence>
<dbReference type="AlphaFoldDB" id="I7ZFR6"/>
<keyword evidence="2" id="KW-1185">Reference proteome</keyword>
<protein>
    <submittedName>
        <fullName evidence="1">Uncharacterized protein</fullName>
    </submittedName>
</protein>
<dbReference type="Proteomes" id="UP000003704">
    <property type="component" value="Unassembled WGS sequence"/>
</dbReference>
<evidence type="ECO:0000313" key="1">
    <source>
        <dbReference type="EMBL" id="EIT70532.1"/>
    </source>
</evidence>
<dbReference type="STRING" id="1172194.WQQ_06690"/>
<proteinExistence type="predicted"/>
<gene>
    <name evidence="1" type="ORF">WQQ_06690</name>
</gene>
<organism evidence="1 2">
    <name type="scientific">Hydrocarboniphaga effusa AP103</name>
    <dbReference type="NCBI Taxonomy" id="1172194"/>
    <lineage>
        <taxon>Bacteria</taxon>
        <taxon>Pseudomonadati</taxon>
        <taxon>Pseudomonadota</taxon>
        <taxon>Gammaproteobacteria</taxon>
        <taxon>Nevskiales</taxon>
        <taxon>Nevskiaceae</taxon>
        <taxon>Hydrocarboniphaga</taxon>
    </lineage>
</organism>
<comment type="caution">
    <text evidence="1">The sequence shown here is derived from an EMBL/GenBank/DDBJ whole genome shotgun (WGS) entry which is preliminary data.</text>
</comment>
<reference evidence="1 2" key="1">
    <citation type="journal article" date="2012" name="J. Bacteriol.">
        <title>Genome Sequence of n-Alkane-Degrading Hydrocarboniphaga effusa Strain AP103T (ATCC BAA-332T).</title>
        <authorList>
            <person name="Chang H.K."/>
            <person name="Zylstra G.J."/>
            <person name="Chae J.C."/>
        </authorList>
    </citation>
    <scope>NUCLEOTIDE SEQUENCE [LARGE SCALE GENOMIC DNA]</scope>
    <source>
        <strain evidence="1 2">AP103</strain>
    </source>
</reference>
<name>I7ZFR6_9GAMM</name>
<accession>I7ZFR6</accession>
<dbReference type="EMBL" id="AKGD01000001">
    <property type="protein sequence ID" value="EIT70532.1"/>
    <property type="molecule type" value="Genomic_DNA"/>
</dbReference>